<feature type="compositionally biased region" description="Acidic residues" evidence="1">
    <location>
        <begin position="278"/>
        <end position="288"/>
    </location>
</feature>
<dbReference type="EMBL" id="JAFIQS010000002">
    <property type="protein sequence ID" value="KAG5172976.1"/>
    <property type="molecule type" value="Genomic_DNA"/>
</dbReference>
<reference evidence="3" key="1">
    <citation type="submission" date="2021-02" db="EMBL/GenBank/DDBJ databases">
        <title>Psilocybe cubensis genome.</title>
        <authorList>
            <person name="Mckernan K.J."/>
            <person name="Crawford S."/>
            <person name="Trippe A."/>
            <person name="Kane L.T."/>
            <person name="Mclaughlin S."/>
        </authorList>
    </citation>
    <scope>NUCLEOTIDE SEQUENCE [LARGE SCALE GENOMIC DNA]</scope>
    <source>
        <strain evidence="3">MGC-MH-2018</strain>
    </source>
</reference>
<evidence type="ECO:0000313" key="3">
    <source>
        <dbReference type="EMBL" id="KAG5172976.1"/>
    </source>
</evidence>
<gene>
    <name evidence="3" type="ORF">JR316_002481</name>
</gene>
<keyword evidence="2" id="KW-0732">Signal</keyword>
<organism evidence="3">
    <name type="scientific">Psilocybe cubensis</name>
    <name type="common">Psychedelic mushroom</name>
    <name type="synonym">Stropharia cubensis</name>
    <dbReference type="NCBI Taxonomy" id="181762"/>
    <lineage>
        <taxon>Eukaryota</taxon>
        <taxon>Fungi</taxon>
        <taxon>Dikarya</taxon>
        <taxon>Basidiomycota</taxon>
        <taxon>Agaricomycotina</taxon>
        <taxon>Agaricomycetes</taxon>
        <taxon>Agaricomycetidae</taxon>
        <taxon>Agaricales</taxon>
        <taxon>Agaricineae</taxon>
        <taxon>Strophariaceae</taxon>
        <taxon>Psilocybe</taxon>
    </lineage>
</organism>
<evidence type="ECO:0000256" key="1">
    <source>
        <dbReference type="SAM" id="MobiDB-lite"/>
    </source>
</evidence>
<feature type="compositionally biased region" description="Polar residues" evidence="1">
    <location>
        <begin position="123"/>
        <end position="139"/>
    </location>
</feature>
<comment type="caution">
    <text evidence="3">The sequence shown here is derived from an EMBL/GenBank/DDBJ whole genome shotgun (WGS) entry which is preliminary data.</text>
</comment>
<feature type="compositionally biased region" description="Polar residues" evidence="1">
    <location>
        <begin position="99"/>
        <end position="110"/>
    </location>
</feature>
<protein>
    <submittedName>
        <fullName evidence="3">Uncharacterized protein</fullName>
    </submittedName>
</protein>
<feature type="signal peptide" evidence="2">
    <location>
        <begin position="1"/>
        <end position="21"/>
    </location>
</feature>
<dbReference type="AlphaFoldDB" id="A0A8H7Y3K9"/>
<feature type="chain" id="PRO_5034162765" evidence="2">
    <location>
        <begin position="22"/>
        <end position="379"/>
    </location>
</feature>
<feature type="region of interest" description="Disordered" evidence="1">
    <location>
        <begin position="352"/>
        <end position="379"/>
    </location>
</feature>
<dbReference type="OrthoDB" id="3070793at2759"/>
<feature type="compositionally biased region" description="Low complexity" evidence="1">
    <location>
        <begin position="162"/>
        <end position="186"/>
    </location>
</feature>
<feature type="compositionally biased region" description="Low complexity" evidence="1">
    <location>
        <begin position="140"/>
        <end position="154"/>
    </location>
</feature>
<accession>A0A8H7Y3K9</accession>
<sequence>MRNVIYVIVPALSLLNMGVEAATIAKTLTSNHSSDGLHVRKIVHDRQFHNADFGLDSEHIARNQIDDVVEKDGKISTGDGNGSSLDLGANREFFETVAGETNTGSTSTTPPYVKVDTPEPSVDTVTSKGSSITGSKIVTSNMASGSPSSTSSDSGVVTITNDSSSPSDPGVVSDSSSSNTNVNPTGIVKDGSALSNSGTGEAGSTVASLVGSEDGVLTEVSSLVTSLLTPAVGQYVNFPSTDLLYGTSGNENPSGTFAASVANSNVAISQPAKRQDAESETEDDNSSEAIDTMELDPMSSSLQKASQSLKSAMVVPQSFERRMIKVKMPRASDVNDETVGVDIADEPLVKESLPNVATKRDDDSSDQQVPSDASIEDLD</sequence>
<proteinExistence type="predicted"/>
<name>A0A8H7Y3K9_PSICU</name>
<evidence type="ECO:0000256" key="2">
    <source>
        <dbReference type="SAM" id="SignalP"/>
    </source>
</evidence>
<feature type="region of interest" description="Disordered" evidence="1">
    <location>
        <begin position="268"/>
        <end position="288"/>
    </location>
</feature>
<feature type="region of interest" description="Disordered" evidence="1">
    <location>
        <begin position="96"/>
        <end position="205"/>
    </location>
</feature>